<proteinExistence type="predicted"/>
<name>A0ABP0N8E5_9DINO</name>
<dbReference type="EMBL" id="CAXAMN010021396">
    <property type="protein sequence ID" value="CAK9059192.1"/>
    <property type="molecule type" value="Genomic_DNA"/>
</dbReference>
<sequence length="233" mass="25803">MPRERELEGSVRDCDALETLTDKLRSGEFSEAISAAQRASEQGPLCVRADGGVKRADPYVAFAGVEAPVQVDEEDELTRLRRERKAQLQKEQIWKKQGHGALRELADEKEFVQSIAPHERAVMLLDDGGSAAGEVCRKVLGRLASKHLEAQFCWLSAEKAFFLTQMIDLQAFPTVFVLSYGEVTRHLPPSQLFCYSSASSPLFPKHFRSLLHRSGAIEHAEDSESGSDAGESD</sequence>
<dbReference type="PANTHER" id="PTHR21148">
    <property type="entry name" value="THIOREDOXIN DOMAIN-CONTAINING PROTEIN 9"/>
    <property type="match status" value="1"/>
</dbReference>
<comment type="caution">
    <text evidence="1">The sequence shown here is derived from an EMBL/GenBank/DDBJ whole genome shotgun (WGS) entry which is preliminary data.</text>
</comment>
<protein>
    <submittedName>
        <fullName evidence="1">Uncharacterized protein</fullName>
    </submittedName>
</protein>
<dbReference type="Gene3D" id="3.40.30.10">
    <property type="entry name" value="Glutaredoxin"/>
    <property type="match status" value="1"/>
</dbReference>
<gene>
    <name evidence="1" type="ORF">CCMP2556_LOCUS29166</name>
</gene>
<accession>A0ABP0N8E5</accession>
<keyword evidence="2" id="KW-1185">Reference proteome</keyword>
<evidence type="ECO:0000313" key="1">
    <source>
        <dbReference type="EMBL" id="CAK9059192.1"/>
    </source>
</evidence>
<dbReference type="Proteomes" id="UP001642484">
    <property type="component" value="Unassembled WGS sequence"/>
</dbReference>
<evidence type="ECO:0000313" key="2">
    <source>
        <dbReference type="Proteomes" id="UP001642484"/>
    </source>
</evidence>
<organism evidence="1 2">
    <name type="scientific">Durusdinium trenchii</name>
    <dbReference type="NCBI Taxonomy" id="1381693"/>
    <lineage>
        <taxon>Eukaryota</taxon>
        <taxon>Sar</taxon>
        <taxon>Alveolata</taxon>
        <taxon>Dinophyceae</taxon>
        <taxon>Suessiales</taxon>
        <taxon>Symbiodiniaceae</taxon>
        <taxon>Durusdinium</taxon>
    </lineage>
</organism>
<reference evidence="1 2" key="1">
    <citation type="submission" date="2024-02" db="EMBL/GenBank/DDBJ databases">
        <authorList>
            <person name="Chen Y."/>
            <person name="Shah S."/>
            <person name="Dougan E. K."/>
            <person name="Thang M."/>
            <person name="Chan C."/>
        </authorList>
    </citation>
    <scope>NUCLEOTIDE SEQUENCE [LARGE SCALE GENOMIC DNA]</scope>
</reference>
<dbReference type="SUPFAM" id="SSF52833">
    <property type="entry name" value="Thioredoxin-like"/>
    <property type="match status" value="1"/>
</dbReference>
<dbReference type="InterPro" id="IPR036249">
    <property type="entry name" value="Thioredoxin-like_sf"/>
</dbReference>